<dbReference type="GO" id="GO:0003924">
    <property type="term" value="F:GTPase activity"/>
    <property type="evidence" value="ECO:0007669"/>
    <property type="project" value="InterPro"/>
</dbReference>
<evidence type="ECO:0000256" key="5">
    <source>
        <dbReference type="SAM" id="MobiDB-lite"/>
    </source>
</evidence>
<dbReference type="PROSITE" id="PS51719">
    <property type="entry name" value="G_SEPTIN"/>
    <property type="match status" value="1"/>
</dbReference>
<keyword evidence="3" id="KW-0863">Zinc-finger</keyword>
<evidence type="ECO:0000259" key="6">
    <source>
        <dbReference type="PROSITE" id="PS50157"/>
    </source>
</evidence>
<dbReference type="InterPro" id="IPR027417">
    <property type="entry name" value="P-loop_NTPase"/>
</dbReference>
<dbReference type="GO" id="GO:0032156">
    <property type="term" value="C:septin cytoskeleton"/>
    <property type="evidence" value="ECO:0007669"/>
    <property type="project" value="UniProtKB-ARBA"/>
</dbReference>
<comment type="similarity">
    <text evidence="4">Belongs to the TRAFAC class TrmE-Era-EngA-EngB-Septin-like GTPase superfamily. Septin GTPase family.</text>
</comment>
<keyword evidence="9" id="KW-1185">Reference proteome</keyword>
<dbReference type="Gene3D" id="3.30.160.60">
    <property type="entry name" value="Classic Zinc Finger"/>
    <property type="match status" value="1"/>
</dbReference>
<organism evidence="8 9">
    <name type="scientific">Rhodotorula toruloides</name>
    <name type="common">Yeast</name>
    <name type="synonym">Rhodosporidium toruloides</name>
    <dbReference type="NCBI Taxonomy" id="5286"/>
    <lineage>
        <taxon>Eukaryota</taxon>
        <taxon>Fungi</taxon>
        <taxon>Dikarya</taxon>
        <taxon>Basidiomycota</taxon>
        <taxon>Pucciniomycotina</taxon>
        <taxon>Microbotryomycetes</taxon>
        <taxon>Sporidiobolales</taxon>
        <taxon>Sporidiobolaceae</taxon>
        <taxon>Rhodotorula</taxon>
    </lineage>
</organism>
<keyword evidence="3" id="KW-0862">Zinc</keyword>
<dbReference type="Pfam" id="PF00071">
    <property type="entry name" value="Ras"/>
    <property type="match status" value="1"/>
</dbReference>
<proteinExistence type="inferred from homology"/>
<dbReference type="PANTHER" id="PTHR18884">
    <property type="entry name" value="SEPTIN"/>
    <property type="match status" value="1"/>
</dbReference>
<dbReference type="CDD" id="cd01850">
    <property type="entry name" value="CDC_Septin"/>
    <property type="match status" value="1"/>
</dbReference>
<evidence type="ECO:0000313" key="9">
    <source>
        <dbReference type="Proteomes" id="UP000199069"/>
    </source>
</evidence>
<feature type="compositionally biased region" description="Low complexity" evidence="5">
    <location>
        <begin position="173"/>
        <end position="185"/>
    </location>
</feature>
<dbReference type="SMART" id="SM00355">
    <property type="entry name" value="ZnF_C2H2"/>
    <property type="match status" value="2"/>
</dbReference>
<dbReference type="Proteomes" id="UP000199069">
    <property type="component" value="Unassembled WGS sequence"/>
</dbReference>
<dbReference type="InterPro" id="IPR016491">
    <property type="entry name" value="Septin"/>
</dbReference>
<dbReference type="SUPFAM" id="SSF57667">
    <property type="entry name" value="beta-beta-alpha zinc fingers"/>
    <property type="match status" value="1"/>
</dbReference>
<dbReference type="Pfam" id="PF00735">
    <property type="entry name" value="Septin"/>
    <property type="match status" value="1"/>
</dbReference>
<dbReference type="NCBIfam" id="TIGR00231">
    <property type="entry name" value="small_GTP"/>
    <property type="match status" value="1"/>
</dbReference>
<evidence type="ECO:0000313" key="8">
    <source>
        <dbReference type="EMBL" id="CTR09262.1"/>
    </source>
</evidence>
<evidence type="ECO:0000256" key="3">
    <source>
        <dbReference type="PROSITE-ProRule" id="PRU00042"/>
    </source>
</evidence>
<feature type="domain" description="C2H2-type" evidence="6">
    <location>
        <begin position="538"/>
        <end position="565"/>
    </location>
</feature>
<feature type="compositionally biased region" description="Low complexity" evidence="5">
    <location>
        <begin position="381"/>
        <end position="400"/>
    </location>
</feature>
<dbReference type="SUPFAM" id="SSF52540">
    <property type="entry name" value="P-loop containing nucleoside triphosphate hydrolases"/>
    <property type="match status" value="2"/>
</dbReference>
<feature type="compositionally biased region" description="Low complexity" evidence="5">
    <location>
        <begin position="342"/>
        <end position="371"/>
    </location>
</feature>
<keyword evidence="2 4" id="KW-0342">GTP-binding</keyword>
<dbReference type="PROSITE" id="PS50157">
    <property type="entry name" value="ZINC_FINGER_C2H2_2"/>
    <property type="match status" value="2"/>
</dbReference>
<dbReference type="STRING" id="5286.A0A0K3CKP7"/>
<dbReference type="SMART" id="SM00174">
    <property type="entry name" value="RHO"/>
    <property type="match status" value="1"/>
</dbReference>
<dbReference type="PRINTS" id="PR00449">
    <property type="entry name" value="RASTRNSFRMNG"/>
</dbReference>
<feature type="region of interest" description="Disordered" evidence="5">
    <location>
        <begin position="1084"/>
        <end position="1112"/>
    </location>
</feature>
<dbReference type="SMART" id="SM00173">
    <property type="entry name" value="RAS"/>
    <property type="match status" value="1"/>
</dbReference>
<protein>
    <submittedName>
        <fullName evidence="8">BY PROTMAP: gi|342321243|gb|EGU13177.1| Septin [Rhodotorula glutinis ATCC 204091]</fullName>
    </submittedName>
</protein>
<dbReference type="GO" id="GO:0005938">
    <property type="term" value="C:cell cortex"/>
    <property type="evidence" value="ECO:0007669"/>
    <property type="project" value="UniProtKB-ARBA"/>
</dbReference>
<feature type="compositionally biased region" description="Acidic residues" evidence="5">
    <location>
        <begin position="310"/>
        <end position="334"/>
    </location>
</feature>
<sequence length="1126" mass="121904">MDDPRSAPLSPLLHPALSTSLSRSFGLNSPFSLAAMSTSLKDMSSSPSFSSMAMSLGRSFEERPKIEAQFFKNFTCCGLDLQDLHGLLEHFEECHVAFDDDESVEDGEMDLELDDAAESEGTISGPPSPRLQRFEIKKSGLSSFETPESPATQALHLDGGMELDMEMGDEAGDASSPSSAGSSSGNLPTTNGYNAPYDPLQHGSAKKKGSPGAFNPPPQPTSIPPSIIDFGSRSRASSSNGTPGVDEPPSTGGDSLAFLPAGTVNPVQALNGGFAPSLLFPPSTSTTPAPELAQQVKAEQHDIEIAHDVEPEEEEESDEEDEEEAEDSTDEEEEEAHRQRQHQAAQQPARQGSIPSLSLSPMSPMSPQNLPALPPMPPLPVNHSPSPTPSSHSASSLSSKPPKPLKKTASTSAAAAAAALASLPPHPVINPHDPATISALANTTLKDPIQTAAAIAALGPNSLAALPTALHPLGQGVQISPSGRPYTPPSEKPFKCTVPGCDKAYKQQNGLKYHRLHGHCGANAVKEGTDPRAEGKPYVCHVASCGKRYKNMNGLRYHYQHSGAHGALGLQMLAQGCHPPPQFPPGHKRGTGGHHQLAQSFTASSSANSSRASSPAAHHRFAGGVDAGGLAAALGSNTLFSTELASVKDYSRRFAKQMDKTTEIDIIKAELEEKQFKVKLTVIDTPGFGDYVNNRDSWIPIVDFVDDQHESYMRQEQQPQRGSKLDLRVHACLYFIRPTGHSLKPLDIEIMKRLGSRVNLIPVVAKADTLTPQDLAAFKQRIREVVQAQGIRIYTPPVDTDDEQAAEHARILSAAMPFSIIGSTDEVQTADGRSVKGRQYLWGVAEVENEEHCDFKKLRSLLIRTHMLDLIQTTEEGHYESYRQTQMETRKFGEPKVKKVENPKFKEEEEALRKRFTEQVKMEEARFRQWATIGVDFKVKVIERKNKRWKLSIWDTAGQERFRTLTSSYYRGAQGVILVYDITARDTFESLSSWINELDTFAGTGPASREVVRMIVGNKVDKEFSRTVSTAEGQAFAASRDPPWMFMECSAKKGGDDVSGDDGIFGKVVDKIIATPSLYTKIAPSTTSSSAKRQAGGGPPGQYPNRNGGTVNLDEEMQGGSGWCSC</sequence>
<dbReference type="PROSITE" id="PS51419">
    <property type="entry name" value="RAB"/>
    <property type="match status" value="1"/>
</dbReference>
<dbReference type="PROSITE" id="PS51421">
    <property type="entry name" value="RAS"/>
    <property type="match status" value="1"/>
</dbReference>
<feature type="domain" description="Septin-type G" evidence="7">
    <location>
        <begin position="616"/>
        <end position="889"/>
    </location>
</feature>
<keyword evidence="1 4" id="KW-0547">Nucleotide-binding</keyword>
<dbReference type="InterPro" id="IPR030379">
    <property type="entry name" value="G_SEPTIN_dom"/>
</dbReference>
<dbReference type="InterPro" id="IPR005225">
    <property type="entry name" value="Small_GTP-bd"/>
</dbReference>
<evidence type="ECO:0000256" key="1">
    <source>
        <dbReference type="ARBA" id="ARBA00022741"/>
    </source>
</evidence>
<dbReference type="GO" id="GO:0005525">
    <property type="term" value="F:GTP binding"/>
    <property type="evidence" value="ECO:0007669"/>
    <property type="project" value="UniProtKB-KW"/>
</dbReference>
<dbReference type="InterPro" id="IPR036236">
    <property type="entry name" value="Znf_C2H2_sf"/>
</dbReference>
<feature type="domain" description="C2H2-type" evidence="6">
    <location>
        <begin position="494"/>
        <end position="524"/>
    </location>
</feature>
<dbReference type="SMART" id="SM00175">
    <property type="entry name" value="RAB"/>
    <property type="match status" value="1"/>
</dbReference>
<evidence type="ECO:0000259" key="7">
    <source>
        <dbReference type="PROSITE" id="PS51719"/>
    </source>
</evidence>
<dbReference type="FunFam" id="3.40.50.300:FF:001447">
    <property type="entry name" value="Ras-related protein Rab-1B"/>
    <property type="match status" value="1"/>
</dbReference>
<dbReference type="Gene3D" id="3.40.50.300">
    <property type="entry name" value="P-loop containing nucleotide triphosphate hydrolases"/>
    <property type="match status" value="2"/>
</dbReference>
<dbReference type="GO" id="GO:0008270">
    <property type="term" value="F:zinc ion binding"/>
    <property type="evidence" value="ECO:0007669"/>
    <property type="project" value="UniProtKB-KW"/>
</dbReference>
<feature type="compositionally biased region" description="Pro residues" evidence="5">
    <location>
        <begin position="214"/>
        <end position="223"/>
    </location>
</feature>
<evidence type="ECO:0000256" key="2">
    <source>
        <dbReference type="ARBA" id="ARBA00023134"/>
    </source>
</evidence>
<feature type="compositionally biased region" description="Basic and acidic residues" evidence="5">
    <location>
        <begin position="298"/>
        <end position="309"/>
    </location>
</feature>
<dbReference type="InterPro" id="IPR001806">
    <property type="entry name" value="Small_GTPase"/>
</dbReference>
<accession>A0A0K3CKP7</accession>
<dbReference type="PROSITE" id="PS00028">
    <property type="entry name" value="ZINC_FINGER_C2H2_1"/>
    <property type="match status" value="1"/>
</dbReference>
<gene>
    <name evidence="8" type="primary">FGENESH: predicted gene_9.469</name>
    <name evidence="8" type="ORF">BN2166_0051230</name>
</gene>
<name>A0A0K3CKP7_RHOTO</name>
<dbReference type="EMBL" id="CWKI01000009">
    <property type="protein sequence ID" value="CTR09262.1"/>
    <property type="molecule type" value="Genomic_DNA"/>
</dbReference>
<reference evidence="8 9" key="1">
    <citation type="submission" date="2015-07" db="EMBL/GenBank/DDBJ databases">
        <authorList>
            <person name="Cajimat M.N.B."/>
            <person name="Milazzo M.L."/>
            <person name="Fulhorst C.F."/>
        </authorList>
    </citation>
    <scope>NUCLEOTIDE SEQUENCE [LARGE SCALE GENOMIC DNA]</scope>
    <source>
        <strain evidence="8">Single colony</strain>
    </source>
</reference>
<feature type="region of interest" description="Disordered" evidence="5">
    <location>
        <begin position="165"/>
        <end position="411"/>
    </location>
</feature>
<keyword evidence="3" id="KW-0479">Metal-binding</keyword>
<dbReference type="AlphaFoldDB" id="A0A0K3CKP7"/>
<dbReference type="InterPro" id="IPR013087">
    <property type="entry name" value="Znf_C2H2_type"/>
</dbReference>
<evidence type="ECO:0000256" key="4">
    <source>
        <dbReference type="RuleBase" id="RU004560"/>
    </source>
</evidence>